<keyword evidence="4 6" id="KW-0472">Membrane</keyword>
<dbReference type="InterPro" id="IPR011020">
    <property type="entry name" value="HTTM-like"/>
</dbReference>
<dbReference type="PANTHER" id="PTHR39535">
    <property type="entry name" value="SPORULATION-DELAYING PROTEIN SDPB"/>
    <property type="match status" value="1"/>
</dbReference>
<evidence type="ECO:0000313" key="9">
    <source>
        <dbReference type="Proteomes" id="UP000253318"/>
    </source>
</evidence>
<evidence type="ECO:0000256" key="4">
    <source>
        <dbReference type="ARBA" id="ARBA00023136"/>
    </source>
</evidence>
<dbReference type="NCBIfam" id="TIGR04033">
    <property type="entry name" value="export_SdpB"/>
    <property type="match status" value="1"/>
</dbReference>
<gene>
    <name evidence="8" type="ORF">DEF24_19455</name>
</gene>
<feature type="transmembrane region" description="Helical" evidence="6">
    <location>
        <begin position="269"/>
        <end position="299"/>
    </location>
</feature>
<dbReference type="PANTHER" id="PTHR39535:SF2">
    <property type="entry name" value="HTTM DOMAIN-CONTAINING PROTEIN"/>
    <property type="match status" value="1"/>
</dbReference>
<accession>A0A368T1H6</accession>
<evidence type="ECO:0000256" key="1">
    <source>
        <dbReference type="ARBA" id="ARBA00004127"/>
    </source>
</evidence>
<feature type="compositionally biased region" description="Low complexity" evidence="5">
    <location>
        <begin position="323"/>
        <end position="339"/>
    </location>
</feature>
<evidence type="ECO:0000256" key="2">
    <source>
        <dbReference type="ARBA" id="ARBA00022692"/>
    </source>
</evidence>
<dbReference type="InterPro" id="IPR052964">
    <property type="entry name" value="Sporulation_signal_mat"/>
</dbReference>
<dbReference type="OrthoDB" id="128729at2"/>
<dbReference type="Proteomes" id="UP000253318">
    <property type="component" value="Unassembled WGS sequence"/>
</dbReference>
<evidence type="ECO:0000256" key="3">
    <source>
        <dbReference type="ARBA" id="ARBA00022989"/>
    </source>
</evidence>
<sequence>MTLPAPDAPAAAGPLARWRDERIRHMLRYSPHNPVTGLARTLMALGSAMSIAATPVEQLFLVTPARPEGRICDGLAGAVGLFCVVPAGWLEPARWACVAVLLLVAAGWRPRLTALPHWWVAFSFCSATSVVDGGDQVAADVALGLLPVLLTDPRRWHWQSAPAPQAVSPAARVAAHLGLVLVWVQVCVVYLQSSVAKLDVPEWRDGSAVWYWAMHPPFGVPDHLREPAGWVLAGGPAVLGATWGTLAVEFLLAWCLFAHHSWRRIALPLGVGLHAAIAVVLGLPGFSLIMVAAVVLYLVRPGDPVPRWPRRSRPRTGGGGGVPRAADPPGSAAGAPAPR</sequence>
<dbReference type="InterPro" id="IPR023894">
    <property type="entry name" value="Sporulation_SdpB"/>
</dbReference>
<keyword evidence="9" id="KW-1185">Reference proteome</keyword>
<keyword evidence="3 6" id="KW-1133">Transmembrane helix</keyword>
<name>A0A368T1H6_9ACTN</name>
<evidence type="ECO:0000256" key="6">
    <source>
        <dbReference type="SAM" id="Phobius"/>
    </source>
</evidence>
<comment type="subcellular location">
    <subcellularLocation>
        <location evidence="1">Endomembrane system</location>
        <topology evidence="1">Multi-pass membrane protein</topology>
    </subcellularLocation>
</comment>
<proteinExistence type="predicted"/>
<dbReference type="SMART" id="SM00752">
    <property type="entry name" value="HTTM"/>
    <property type="match status" value="1"/>
</dbReference>
<feature type="domain" description="HTTM-like" evidence="7">
    <location>
        <begin position="28"/>
        <end position="302"/>
    </location>
</feature>
<feature type="region of interest" description="Disordered" evidence="5">
    <location>
        <begin position="306"/>
        <end position="339"/>
    </location>
</feature>
<dbReference type="RefSeq" id="WP_114399962.1">
    <property type="nucleotide sequence ID" value="NZ_QEIM01000168.1"/>
</dbReference>
<evidence type="ECO:0000313" key="8">
    <source>
        <dbReference type="EMBL" id="RCV54268.1"/>
    </source>
</evidence>
<protein>
    <recommendedName>
        <fullName evidence="7">HTTM-like domain-containing protein</fullName>
    </recommendedName>
</protein>
<reference evidence="8 9" key="1">
    <citation type="submission" date="2018-04" db="EMBL/GenBank/DDBJ databases">
        <title>Novel actinobacteria from marine sediment.</title>
        <authorList>
            <person name="Ng Z.Y."/>
            <person name="Tan G.Y.A."/>
        </authorList>
    </citation>
    <scope>NUCLEOTIDE SEQUENCE [LARGE SCALE GENOMIC DNA]</scope>
    <source>
        <strain evidence="8 9">TPS81</strain>
    </source>
</reference>
<keyword evidence="2 6" id="KW-0812">Transmembrane</keyword>
<evidence type="ECO:0000259" key="7">
    <source>
        <dbReference type="SMART" id="SM00752"/>
    </source>
</evidence>
<dbReference type="GO" id="GO:0012505">
    <property type="term" value="C:endomembrane system"/>
    <property type="evidence" value="ECO:0007669"/>
    <property type="project" value="UniProtKB-SubCell"/>
</dbReference>
<dbReference type="AlphaFoldDB" id="A0A368T1H6"/>
<comment type="caution">
    <text evidence="8">The sequence shown here is derived from an EMBL/GenBank/DDBJ whole genome shotgun (WGS) entry which is preliminary data.</text>
</comment>
<dbReference type="EMBL" id="QEIN01000170">
    <property type="protein sequence ID" value="RCV54268.1"/>
    <property type="molecule type" value="Genomic_DNA"/>
</dbReference>
<feature type="transmembrane region" description="Helical" evidence="6">
    <location>
        <begin position="230"/>
        <end position="257"/>
    </location>
</feature>
<organism evidence="8 9">
    <name type="scientific">Marinitenerispora sediminis</name>
    <dbReference type="NCBI Taxonomy" id="1931232"/>
    <lineage>
        <taxon>Bacteria</taxon>
        <taxon>Bacillati</taxon>
        <taxon>Actinomycetota</taxon>
        <taxon>Actinomycetes</taxon>
        <taxon>Streptosporangiales</taxon>
        <taxon>Nocardiopsidaceae</taxon>
        <taxon>Marinitenerispora</taxon>
    </lineage>
</organism>
<evidence type="ECO:0000256" key="5">
    <source>
        <dbReference type="SAM" id="MobiDB-lite"/>
    </source>
</evidence>